<dbReference type="EMBL" id="AAKUWM010000010">
    <property type="protein sequence ID" value="ECV9657600.1"/>
    <property type="molecule type" value="Genomic_DNA"/>
</dbReference>
<dbReference type="AlphaFoldDB" id="A0A698FWU1"/>
<keyword evidence="1" id="KW-0645">Protease</keyword>
<sequence>MLFLLKKVLPQLFTSIILEDKKNILKTSIYKNQKLISSNEKIFDKSEKLLEYVKTLNSKFLFYHTALFLNVKEQGLIPSKNDKDFERFNVGKISLKSITLNNALVYTATEHIEYFNEFFEDYGGLDFLYSPFAILYHNILKEKPSNDKITLYGYKHERILTLIICRGSEILYGDIIFFEEELGLEIESKEESLDFLDENTSMDTEVTLDNFNETLGDKLDALDQFDDNELGQDEDDLDLLDSKDKLSLEEMNQFSNDMELCRRIIASIENFYKDEKYSSTFINNIFIFSTKELNQSAIDFLEEETLLEIQTKQINTLDLIIELMQKELQ</sequence>
<accession>A0A698FWU1</accession>
<keyword evidence="1" id="KW-0378">Hydrolase</keyword>
<dbReference type="GO" id="GO:0006508">
    <property type="term" value="P:proteolysis"/>
    <property type="evidence" value="ECO:0007669"/>
    <property type="project" value="UniProtKB-KW"/>
</dbReference>
<proteinExistence type="predicted"/>
<dbReference type="GO" id="GO:0008233">
    <property type="term" value="F:peptidase activity"/>
    <property type="evidence" value="ECO:0007669"/>
    <property type="project" value="UniProtKB-KW"/>
</dbReference>
<evidence type="ECO:0000313" key="1">
    <source>
        <dbReference type="EMBL" id="ECV9657600.1"/>
    </source>
</evidence>
<reference evidence="1" key="1">
    <citation type="submission" date="2019-09" db="EMBL/GenBank/DDBJ databases">
        <authorList>
            <consortium name="GenomeTrakr network: Whole genome sequencing for foodborne pathogen traceback"/>
        </authorList>
    </citation>
    <scope>NUCLEOTIDE SEQUENCE [LARGE SCALE GENOMIC DNA]</scope>
    <source>
        <strain evidence="1">TTU_583</strain>
    </source>
</reference>
<name>A0A698FWU1_CAMJU</name>
<comment type="caution">
    <text evidence="1">The sequence shown here is derived from an EMBL/GenBank/DDBJ whole genome shotgun (WGS) entry which is preliminary data.</text>
</comment>
<gene>
    <name evidence="1" type="ORF">F2N06_06190</name>
</gene>
<organism evidence="1">
    <name type="scientific">Campylobacter jejuni</name>
    <dbReference type="NCBI Taxonomy" id="197"/>
    <lineage>
        <taxon>Bacteria</taxon>
        <taxon>Pseudomonadati</taxon>
        <taxon>Campylobacterota</taxon>
        <taxon>Epsilonproteobacteria</taxon>
        <taxon>Campylobacterales</taxon>
        <taxon>Campylobacteraceae</taxon>
        <taxon>Campylobacter</taxon>
    </lineage>
</organism>
<protein>
    <submittedName>
        <fullName evidence="1">Clan AA aspartic protease</fullName>
    </submittedName>
</protein>